<organism evidence="1 2">
    <name type="scientific">Trichonephila clavata</name>
    <name type="common">Joro spider</name>
    <name type="synonym">Nephila clavata</name>
    <dbReference type="NCBI Taxonomy" id="2740835"/>
    <lineage>
        <taxon>Eukaryota</taxon>
        <taxon>Metazoa</taxon>
        <taxon>Ecdysozoa</taxon>
        <taxon>Arthropoda</taxon>
        <taxon>Chelicerata</taxon>
        <taxon>Arachnida</taxon>
        <taxon>Araneae</taxon>
        <taxon>Araneomorphae</taxon>
        <taxon>Entelegynae</taxon>
        <taxon>Araneoidea</taxon>
        <taxon>Nephilidae</taxon>
        <taxon>Trichonephila</taxon>
    </lineage>
</organism>
<protein>
    <submittedName>
        <fullName evidence="1">Uncharacterized protein</fullName>
    </submittedName>
</protein>
<gene>
    <name evidence="1" type="ORF">TNCT_458631</name>
</gene>
<sequence>MYPGHNQEIQGDGELSEFNLEEAVNLSHQYLFMTSRQLLTYRHRHQSLGAVAQVQFLDRHALLTAPPERYSETIMHYFPYMIR</sequence>
<dbReference type="AlphaFoldDB" id="A0A8X6GJ36"/>
<dbReference type="Proteomes" id="UP000887116">
    <property type="component" value="Unassembled WGS sequence"/>
</dbReference>
<evidence type="ECO:0000313" key="1">
    <source>
        <dbReference type="EMBL" id="GFR05128.1"/>
    </source>
</evidence>
<evidence type="ECO:0000313" key="2">
    <source>
        <dbReference type="Proteomes" id="UP000887116"/>
    </source>
</evidence>
<proteinExistence type="predicted"/>
<reference evidence="1" key="1">
    <citation type="submission" date="2020-07" db="EMBL/GenBank/DDBJ databases">
        <title>Multicomponent nature underlies the extraordinary mechanical properties of spider dragline silk.</title>
        <authorList>
            <person name="Kono N."/>
            <person name="Nakamura H."/>
            <person name="Mori M."/>
            <person name="Yoshida Y."/>
            <person name="Ohtoshi R."/>
            <person name="Malay A.D."/>
            <person name="Moran D.A.P."/>
            <person name="Tomita M."/>
            <person name="Numata K."/>
            <person name="Arakawa K."/>
        </authorList>
    </citation>
    <scope>NUCLEOTIDE SEQUENCE</scope>
</reference>
<name>A0A8X6GJ36_TRICU</name>
<accession>A0A8X6GJ36</accession>
<dbReference type="EMBL" id="BMAO01015914">
    <property type="protein sequence ID" value="GFR05128.1"/>
    <property type="molecule type" value="Genomic_DNA"/>
</dbReference>
<keyword evidence="2" id="KW-1185">Reference proteome</keyword>
<comment type="caution">
    <text evidence="1">The sequence shown here is derived from an EMBL/GenBank/DDBJ whole genome shotgun (WGS) entry which is preliminary data.</text>
</comment>